<feature type="region of interest" description="Disordered" evidence="7">
    <location>
        <begin position="712"/>
        <end position="736"/>
    </location>
</feature>
<dbReference type="Pfam" id="PF03717">
    <property type="entry name" value="PBP_dimer"/>
    <property type="match status" value="1"/>
</dbReference>
<evidence type="ECO:0000256" key="4">
    <source>
        <dbReference type="ARBA" id="ARBA00012448"/>
    </source>
</evidence>
<dbReference type="SUPFAM" id="SSF56519">
    <property type="entry name" value="Penicillin binding protein dimerisation domain"/>
    <property type="match status" value="1"/>
</dbReference>
<dbReference type="Gene3D" id="3.40.710.10">
    <property type="entry name" value="DD-peptidase/beta-lactamase superfamily"/>
    <property type="match status" value="1"/>
</dbReference>
<dbReference type="Gene3D" id="3.30.70.2110">
    <property type="match status" value="1"/>
</dbReference>
<dbReference type="Pfam" id="PF00905">
    <property type="entry name" value="Transpeptidase"/>
    <property type="match status" value="1"/>
</dbReference>
<comment type="caution">
    <text evidence="9">The sequence shown here is derived from an EMBL/GenBank/DDBJ whole genome shotgun (WGS) entry which is preliminary data.</text>
</comment>
<comment type="similarity">
    <text evidence="3">Belongs to the transpeptidase family.</text>
</comment>
<keyword evidence="10" id="KW-1185">Reference proteome</keyword>
<dbReference type="InterPro" id="IPR036138">
    <property type="entry name" value="PBP_dimer_sf"/>
</dbReference>
<dbReference type="SUPFAM" id="SSF56601">
    <property type="entry name" value="beta-lactamase/transpeptidase-like"/>
    <property type="match status" value="1"/>
</dbReference>
<proteinExistence type="inferred from homology"/>
<evidence type="ECO:0000259" key="8">
    <source>
        <dbReference type="PROSITE" id="PS51178"/>
    </source>
</evidence>
<dbReference type="InterPro" id="IPR001460">
    <property type="entry name" value="PCN-bd_Tpept"/>
</dbReference>
<evidence type="ECO:0000256" key="7">
    <source>
        <dbReference type="SAM" id="MobiDB-lite"/>
    </source>
</evidence>
<name>A0ABV6KIE6_9BACI</name>
<dbReference type="InterPro" id="IPR005543">
    <property type="entry name" value="PASTA_dom"/>
</dbReference>
<comment type="catalytic activity">
    <reaction evidence="6">
        <text>Preferential cleavage: (Ac)2-L-Lys-D-Ala-|-D-Ala. Also transpeptidation of peptidyl-alanyl moieties that are N-acyl substituents of D-alanine.</text>
        <dbReference type="EC" id="3.4.16.4"/>
    </reaction>
</comment>
<accession>A0ABV6KIE6</accession>
<feature type="domain" description="PASTA" evidence="8">
    <location>
        <begin position="652"/>
        <end position="711"/>
    </location>
</feature>
<reference evidence="9 10" key="1">
    <citation type="submission" date="2024-09" db="EMBL/GenBank/DDBJ databases">
        <authorList>
            <person name="Sun Q."/>
            <person name="Mori K."/>
        </authorList>
    </citation>
    <scope>NUCLEOTIDE SEQUENCE [LARGE SCALE GENOMIC DNA]</scope>
    <source>
        <strain evidence="9 10">NCAIM B.02610</strain>
    </source>
</reference>
<dbReference type="PANTHER" id="PTHR30627:SF26">
    <property type="entry name" value="PENICILLIN-BINDING PROTEIN 2B"/>
    <property type="match status" value="1"/>
</dbReference>
<comment type="pathway">
    <text evidence="2">Cell wall biogenesis; peptidoglycan biosynthesis.</text>
</comment>
<evidence type="ECO:0000313" key="9">
    <source>
        <dbReference type="EMBL" id="MFC0473074.1"/>
    </source>
</evidence>
<dbReference type="Pfam" id="PF03793">
    <property type="entry name" value="PASTA"/>
    <property type="match status" value="1"/>
</dbReference>
<comment type="subcellular location">
    <subcellularLocation>
        <location evidence="1">Membrane</location>
    </subcellularLocation>
</comment>
<keyword evidence="5" id="KW-0472">Membrane</keyword>
<gene>
    <name evidence="9" type="ORF">ACFFHM_21920</name>
</gene>
<dbReference type="SMART" id="SM00740">
    <property type="entry name" value="PASTA"/>
    <property type="match status" value="2"/>
</dbReference>
<evidence type="ECO:0000256" key="6">
    <source>
        <dbReference type="ARBA" id="ARBA00034000"/>
    </source>
</evidence>
<dbReference type="EMBL" id="JBHLUX010000091">
    <property type="protein sequence ID" value="MFC0473074.1"/>
    <property type="molecule type" value="Genomic_DNA"/>
</dbReference>
<protein>
    <recommendedName>
        <fullName evidence="4">serine-type D-Ala-D-Ala carboxypeptidase</fullName>
        <ecNumber evidence="4">3.4.16.4</ecNumber>
    </recommendedName>
</protein>
<dbReference type="PANTHER" id="PTHR30627">
    <property type="entry name" value="PEPTIDOGLYCAN D,D-TRANSPEPTIDASE"/>
    <property type="match status" value="1"/>
</dbReference>
<dbReference type="EC" id="3.4.16.4" evidence="4"/>
<dbReference type="SUPFAM" id="SSF54184">
    <property type="entry name" value="Penicillin-binding protein 2x (pbp-2x), c-terminal domain"/>
    <property type="match status" value="2"/>
</dbReference>
<feature type="compositionally biased region" description="Polar residues" evidence="7">
    <location>
        <begin position="726"/>
        <end position="736"/>
    </location>
</feature>
<dbReference type="InterPro" id="IPR005311">
    <property type="entry name" value="PBP_dimer"/>
</dbReference>
<evidence type="ECO:0000256" key="1">
    <source>
        <dbReference type="ARBA" id="ARBA00004370"/>
    </source>
</evidence>
<dbReference type="CDD" id="cd06575">
    <property type="entry name" value="PASTA_Pbp2x-like_2"/>
    <property type="match status" value="1"/>
</dbReference>
<evidence type="ECO:0000256" key="3">
    <source>
        <dbReference type="ARBA" id="ARBA00007171"/>
    </source>
</evidence>
<dbReference type="InterPro" id="IPR012338">
    <property type="entry name" value="Beta-lactam/transpept-like"/>
</dbReference>
<dbReference type="RefSeq" id="WP_390184045.1">
    <property type="nucleotide sequence ID" value="NZ_JAXBLX010000013.1"/>
</dbReference>
<sequence length="736" mass="81467">MKTLEIKRSVTNKRAVLLLGVVLVLFCILLGRVVYIQTTKEIDGQNLQTLGEERWTTTKNLEGVRGTIYDRAGSAIAQELNSYTVYAVLDENYQSYVRDVEKTANLLGPHINMDEHALTNALTNGKTSGKFQIELGAGAKNMTHEQMSAILDLELDGIYFRDEPRRYYPKQTYASHVIGYTERDMGEARMGLERSLNDLLKAEDGSISYQRDRKGIPLVNPNQHITAAKNGQDVYLTLDSNIQTALEQVMTQVEEEYNPEKMIAIVADPKTGEILGMSNRPSFNPNKYEQITNYLNYAISDRFEPGSTMKMFTVAAAIEEGVYSGSENYQSGTIQVADHSIGDHNNRKGWGSISYDEGFYRSSNVAMAKIALEKLGGDKLYDYLHKFGFGQKTGIDLPNEADSLIAKYGQTEVATTAYGQGTAVTPIQQIQAATAIANEGKMMKPYIIDRIVDPNSNTVVLKNEAEVVGEPISKETAAQVKDLLEGVVTSSAGTGHPYYLEGFNVIGKTGTAQISNPNGSGYITGHGENIFSFLGMAPKEDPRVIVYVAVDRPKIGLDEVGSAPTSMIFNTIMKHSLQYLNITPTVEEIVEETEAGFETENYIGRSTAEVKESLQSEEIDLVMLGSGSKVDSQQPLSGKGMLPRERLFIRTESETVKMPDLTGWSNRDVRRFAEVMELTPTFFGNGYVQKQSVEPGSTIRKGEYIVVELEPNSRERISEDELSEPLTETQTEQIGE</sequence>
<dbReference type="Gene3D" id="3.90.1310.10">
    <property type="entry name" value="Penicillin-binding protein 2a (Domain 2)"/>
    <property type="match status" value="1"/>
</dbReference>
<dbReference type="PROSITE" id="PS51178">
    <property type="entry name" value="PASTA"/>
    <property type="match status" value="1"/>
</dbReference>
<organism evidence="9 10">
    <name type="scientific">Halalkalibacter kiskunsagensis</name>
    <dbReference type="NCBI Taxonomy" id="1548599"/>
    <lineage>
        <taxon>Bacteria</taxon>
        <taxon>Bacillati</taxon>
        <taxon>Bacillota</taxon>
        <taxon>Bacilli</taxon>
        <taxon>Bacillales</taxon>
        <taxon>Bacillaceae</taxon>
        <taxon>Halalkalibacter</taxon>
    </lineage>
</organism>
<dbReference type="InterPro" id="IPR050515">
    <property type="entry name" value="Beta-lactam/transpept"/>
</dbReference>
<evidence type="ECO:0000256" key="2">
    <source>
        <dbReference type="ARBA" id="ARBA00004752"/>
    </source>
</evidence>
<dbReference type="Proteomes" id="UP001589838">
    <property type="component" value="Unassembled WGS sequence"/>
</dbReference>
<evidence type="ECO:0000313" key="10">
    <source>
        <dbReference type="Proteomes" id="UP001589838"/>
    </source>
</evidence>
<evidence type="ECO:0000256" key="5">
    <source>
        <dbReference type="ARBA" id="ARBA00023136"/>
    </source>
</evidence>